<protein>
    <submittedName>
        <fullName evidence="1">Uncharacterized protein</fullName>
    </submittedName>
</protein>
<accession>A0A0E9QK75</accession>
<dbReference type="EMBL" id="GBXM01091847">
    <property type="protein sequence ID" value="JAH16730.1"/>
    <property type="molecule type" value="Transcribed_RNA"/>
</dbReference>
<sequence>MLSLMVLYSQNMMKSYYTNYRVFLPLFCWCQLF</sequence>
<evidence type="ECO:0000313" key="1">
    <source>
        <dbReference type="EMBL" id="JAH16730.1"/>
    </source>
</evidence>
<proteinExistence type="predicted"/>
<organism evidence="1">
    <name type="scientific">Anguilla anguilla</name>
    <name type="common">European freshwater eel</name>
    <name type="synonym">Muraena anguilla</name>
    <dbReference type="NCBI Taxonomy" id="7936"/>
    <lineage>
        <taxon>Eukaryota</taxon>
        <taxon>Metazoa</taxon>
        <taxon>Chordata</taxon>
        <taxon>Craniata</taxon>
        <taxon>Vertebrata</taxon>
        <taxon>Euteleostomi</taxon>
        <taxon>Actinopterygii</taxon>
        <taxon>Neopterygii</taxon>
        <taxon>Teleostei</taxon>
        <taxon>Anguilliformes</taxon>
        <taxon>Anguillidae</taxon>
        <taxon>Anguilla</taxon>
    </lineage>
</organism>
<dbReference type="AlphaFoldDB" id="A0A0E9QK75"/>
<name>A0A0E9QK75_ANGAN</name>
<reference evidence="1" key="1">
    <citation type="submission" date="2014-11" db="EMBL/GenBank/DDBJ databases">
        <authorList>
            <person name="Amaro Gonzalez C."/>
        </authorList>
    </citation>
    <scope>NUCLEOTIDE SEQUENCE</scope>
</reference>
<reference evidence="1" key="2">
    <citation type="journal article" date="2015" name="Fish Shellfish Immunol.">
        <title>Early steps in the European eel (Anguilla anguilla)-Vibrio vulnificus interaction in the gills: Role of the RtxA13 toxin.</title>
        <authorList>
            <person name="Callol A."/>
            <person name="Pajuelo D."/>
            <person name="Ebbesson L."/>
            <person name="Teles M."/>
            <person name="MacKenzie S."/>
            <person name="Amaro C."/>
        </authorList>
    </citation>
    <scope>NUCLEOTIDE SEQUENCE</scope>
</reference>